<dbReference type="PROSITE" id="PS00206">
    <property type="entry name" value="TRANSFERRIN_LIKE_2"/>
    <property type="match status" value="1"/>
</dbReference>
<dbReference type="InterPro" id="IPR001156">
    <property type="entry name" value="Transferrin-like_dom"/>
</dbReference>
<name>A0A921YUE9_MANSE</name>
<feature type="domain" description="Transferrin-like" evidence="4">
    <location>
        <begin position="31"/>
        <end position="372"/>
    </location>
</feature>
<comment type="similarity">
    <text evidence="3">Belongs to the transferrin family.</text>
</comment>
<evidence type="ECO:0000256" key="3">
    <source>
        <dbReference type="PIRNR" id="PIRNR002549"/>
    </source>
</evidence>
<keyword evidence="6" id="KW-1185">Reference proteome</keyword>
<comment type="function">
    <text evidence="3">Transferrins are iron binding transport proteins which bind Fe(3+) ion in association with the binding of an anion, usually bicarbonate.</text>
</comment>
<dbReference type="InterPro" id="IPR018195">
    <property type="entry name" value="Transferrin_Fe_BS"/>
</dbReference>
<evidence type="ECO:0000256" key="2">
    <source>
        <dbReference type="ARBA" id="ARBA00023157"/>
    </source>
</evidence>
<comment type="caution">
    <text evidence="5">The sequence shown here is derived from an EMBL/GenBank/DDBJ whole genome shotgun (WGS) entry which is preliminary data.</text>
</comment>
<keyword evidence="3" id="KW-0813">Transport</keyword>
<feature type="domain" description="Transferrin-like" evidence="4">
    <location>
        <begin position="379"/>
        <end position="684"/>
    </location>
</feature>
<dbReference type="GO" id="GO:0005886">
    <property type="term" value="C:plasma membrane"/>
    <property type="evidence" value="ECO:0007669"/>
    <property type="project" value="TreeGrafter"/>
</dbReference>
<evidence type="ECO:0000313" key="6">
    <source>
        <dbReference type="Proteomes" id="UP000791440"/>
    </source>
</evidence>
<accession>A0A921YUE9</accession>
<dbReference type="GO" id="GO:0005615">
    <property type="term" value="C:extracellular space"/>
    <property type="evidence" value="ECO:0007669"/>
    <property type="project" value="TreeGrafter"/>
</dbReference>
<gene>
    <name evidence="5" type="ORF">O3G_MSEX003832</name>
</gene>
<keyword evidence="3" id="KW-0410">Iron transport</keyword>
<dbReference type="SMART" id="SM00094">
    <property type="entry name" value="TR_FER"/>
    <property type="match status" value="2"/>
</dbReference>
<reference evidence="5" key="1">
    <citation type="journal article" date="2016" name="Insect Biochem. Mol. Biol.">
        <title>Multifaceted biological insights from a draft genome sequence of the tobacco hornworm moth, Manduca sexta.</title>
        <authorList>
            <person name="Kanost M.R."/>
            <person name="Arrese E.L."/>
            <person name="Cao X."/>
            <person name="Chen Y.R."/>
            <person name="Chellapilla S."/>
            <person name="Goldsmith M.R."/>
            <person name="Grosse-Wilde E."/>
            <person name="Heckel D.G."/>
            <person name="Herndon N."/>
            <person name="Jiang H."/>
            <person name="Papanicolaou A."/>
            <person name="Qu J."/>
            <person name="Soulages J.L."/>
            <person name="Vogel H."/>
            <person name="Walters J."/>
            <person name="Waterhouse R.M."/>
            <person name="Ahn S.J."/>
            <person name="Almeida F.C."/>
            <person name="An C."/>
            <person name="Aqrawi P."/>
            <person name="Bretschneider A."/>
            <person name="Bryant W.B."/>
            <person name="Bucks S."/>
            <person name="Chao H."/>
            <person name="Chevignon G."/>
            <person name="Christen J.M."/>
            <person name="Clarke D.F."/>
            <person name="Dittmer N.T."/>
            <person name="Ferguson L.C.F."/>
            <person name="Garavelou S."/>
            <person name="Gordon K.H.J."/>
            <person name="Gunaratna R.T."/>
            <person name="Han Y."/>
            <person name="Hauser F."/>
            <person name="He Y."/>
            <person name="Heidel-Fischer H."/>
            <person name="Hirsh A."/>
            <person name="Hu Y."/>
            <person name="Jiang H."/>
            <person name="Kalra D."/>
            <person name="Klinner C."/>
            <person name="Konig C."/>
            <person name="Kovar C."/>
            <person name="Kroll A.R."/>
            <person name="Kuwar S.S."/>
            <person name="Lee S.L."/>
            <person name="Lehman R."/>
            <person name="Li K."/>
            <person name="Li Z."/>
            <person name="Liang H."/>
            <person name="Lovelace S."/>
            <person name="Lu Z."/>
            <person name="Mansfield J.H."/>
            <person name="McCulloch K.J."/>
            <person name="Mathew T."/>
            <person name="Morton B."/>
            <person name="Muzny D.M."/>
            <person name="Neunemann D."/>
            <person name="Ongeri F."/>
            <person name="Pauchet Y."/>
            <person name="Pu L.L."/>
            <person name="Pyrousis I."/>
            <person name="Rao X.J."/>
            <person name="Redding A."/>
            <person name="Roesel C."/>
            <person name="Sanchez-Gracia A."/>
            <person name="Schaack S."/>
            <person name="Shukla A."/>
            <person name="Tetreau G."/>
            <person name="Wang Y."/>
            <person name="Xiong G.H."/>
            <person name="Traut W."/>
            <person name="Walsh T.K."/>
            <person name="Worley K.C."/>
            <person name="Wu D."/>
            <person name="Wu W."/>
            <person name="Wu Y.Q."/>
            <person name="Zhang X."/>
            <person name="Zou Z."/>
            <person name="Zucker H."/>
            <person name="Briscoe A.D."/>
            <person name="Burmester T."/>
            <person name="Clem R.J."/>
            <person name="Feyereisen R."/>
            <person name="Grimmelikhuijzen C.J.P."/>
            <person name="Hamodrakas S.J."/>
            <person name="Hansson B.S."/>
            <person name="Huguet E."/>
            <person name="Jermiin L.S."/>
            <person name="Lan Q."/>
            <person name="Lehman H.K."/>
            <person name="Lorenzen M."/>
            <person name="Merzendorfer H."/>
            <person name="Michalopoulos I."/>
            <person name="Morton D.B."/>
            <person name="Muthukrishnan S."/>
            <person name="Oakeshott J.G."/>
            <person name="Palmer W."/>
            <person name="Park Y."/>
            <person name="Passarelli A.L."/>
            <person name="Rozas J."/>
            <person name="Schwartz L.M."/>
            <person name="Smith W."/>
            <person name="Southgate A."/>
            <person name="Vilcinskas A."/>
            <person name="Vogt R."/>
            <person name="Wang P."/>
            <person name="Werren J."/>
            <person name="Yu X.Q."/>
            <person name="Zhou J.J."/>
            <person name="Brown S.J."/>
            <person name="Scherer S.E."/>
            <person name="Richards S."/>
            <person name="Blissard G.W."/>
        </authorList>
    </citation>
    <scope>NUCLEOTIDE SEQUENCE</scope>
</reference>
<dbReference type="PANTHER" id="PTHR11485:SF57">
    <property type="entry name" value="TRANSFERRIN"/>
    <property type="match status" value="1"/>
</dbReference>
<dbReference type="PANTHER" id="PTHR11485">
    <property type="entry name" value="TRANSFERRIN"/>
    <property type="match status" value="1"/>
</dbReference>
<protein>
    <recommendedName>
        <fullName evidence="3">Transferrin</fullName>
    </recommendedName>
</protein>
<keyword evidence="3" id="KW-0479">Metal-binding</keyword>
<dbReference type="PROSITE" id="PS00205">
    <property type="entry name" value="TRANSFERRIN_LIKE_1"/>
    <property type="match status" value="2"/>
</dbReference>
<dbReference type="GO" id="GO:0006826">
    <property type="term" value="P:iron ion transport"/>
    <property type="evidence" value="ECO:0007669"/>
    <property type="project" value="TreeGrafter"/>
</dbReference>
<reference evidence="5" key="2">
    <citation type="submission" date="2020-12" db="EMBL/GenBank/DDBJ databases">
        <authorList>
            <person name="Kanost M."/>
        </authorList>
    </citation>
    <scope>NUCLEOTIDE SEQUENCE</scope>
</reference>
<dbReference type="PROSITE" id="PS00207">
    <property type="entry name" value="TRANSFERRIN_LIKE_3"/>
    <property type="match status" value="2"/>
</dbReference>
<dbReference type="PROSITE" id="PS51408">
    <property type="entry name" value="TRANSFERRIN_LIKE_4"/>
    <property type="match status" value="2"/>
</dbReference>
<dbReference type="EMBL" id="JH668318">
    <property type="protein sequence ID" value="KAG6445255.1"/>
    <property type="molecule type" value="Genomic_DNA"/>
</dbReference>
<dbReference type="GO" id="GO:0055037">
    <property type="term" value="C:recycling endosome"/>
    <property type="evidence" value="ECO:0007669"/>
    <property type="project" value="TreeGrafter"/>
</dbReference>
<sequence>MRFNIYHLRVTRAVEILGVLMPNFGVTPVYDKLCVPAAYMKDCEQMLEVPTKSKVALECVPARDRVECLSFVQQRQADFVPVDPEDMYVASKIPNQDFVVFQEYRTDEEPDAPFRYEAVIVVHKDLPINNLDQLKGLRSCHTGVNRNVGYKIPLTMLMKRAVFPKMNDHSISPKENELKALSTFFAKSCIVGKWSPDPKTNSAWKSQYSHLCSMCEHPERCDYPDNYSGYEGALRCLAHNNGEVAFTKVIFTRKFFGLPVGTTPASPSNENPEEFRYLCVDGSKAPITGKACSWAARPWQGLIGHNDVLAKLAPLREKVKQLADSGAADKPEWFTKVLGLSEKIHHVADNIPIKPIDYLNKANYTEVIERGHGAPELVVRLCVTSNVALSKCRSMSVFAFSRDIRPILDCVQENSEDACLKSVQDNGSDLASVDDMRVAAAAKKYNLHPVFHEVYGELKTPNYAVAVVKKGTAYNKIDDLRGKKSCHSSYSTFSGLHAPLFYLINKRAIQSDHCVKNLGEFFSGGSCLPGVDKPENNPSGDDVSKLKKQCGSDSSAWKCLEEDRGDVAFVSSADLSHFDANQYELLCLNRDAGGRDVLSSFATCNVAMAPSRTWVAAKDFLSDVSIAHTPLSLAQMLATRPDLFNIYGEFLKNNNVIFNNAAKGLATTEKLDFEKFKTIHDVISSCGLA</sequence>
<dbReference type="CDD" id="cd13529">
    <property type="entry name" value="PBP2_transferrin"/>
    <property type="match status" value="2"/>
</dbReference>
<keyword evidence="3" id="KW-0406">Ion transport</keyword>
<evidence type="ECO:0000256" key="1">
    <source>
        <dbReference type="ARBA" id="ARBA00022737"/>
    </source>
</evidence>
<dbReference type="GO" id="GO:0005769">
    <property type="term" value="C:early endosome"/>
    <property type="evidence" value="ECO:0007669"/>
    <property type="project" value="TreeGrafter"/>
</dbReference>
<organism evidence="5 6">
    <name type="scientific">Manduca sexta</name>
    <name type="common">Tobacco hawkmoth</name>
    <name type="synonym">Tobacco hornworm</name>
    <dbReference type="NCBI Taxonomy" id="7130"/>
    <lineage>
        <taxon>Eukaryota</taxon>
        <taxon>Metazoa</taxon>
        <taxon>Ecdysozoa</taxon>
        <taxon>Arthropoda</taxon>
        <taxon>Hexapoda</taxon>
        <taxon>Insecta</taxon>
        <taxon>Pterygota</taxon>
        <taxon>Neoptera</taxon>
        <taxon>Endopterygota</taxon>
        <taxon>Lepidoptera</taxon>
        <taxon>Glossata</taxon>
        <taxon>Ditrysia</taxon>
        <taxon>Bombycoidea</taxon>
        <taxon>Sphingidae</taxon>
        <taxon>Sphinginae</taxon>
        <taxon>Sphingini</taxon>
        <taxon>Manduca</taxon>
    </lineage>
</organism>
<dbReference type="InterPro" id="IPR016357">
    <property type="entry name" value="Transferrin"/>
</dbReference>
<keyword evidence="3" id="KW-0408">Iron</keyword>
<dbReference type="Proteomes" id="UP000791440">
    <property type="component" value="Unassembled WGS sequence"/>
</dbReference>
<dbReference type="AlphaFoldDB" id="A0A921YUE9"/>
<evidence type="ECO:0000259" key="4">
    <source>
        <dbReference type="PROSITE" id="PS51408"/>
    </source>
</evidence>
<proteinExistence type="inferred from homology"/>
<keyword evidence="1" id="KW-0677">Repeat</keyword>
<dbReference type="PIRSF" id="PIRSF002549">
    <property type="entry name" value="Transferrin"/>
    <property type="match status" value="1"/>
</dbReference>
<dbReference type="Pfam" id="PF00405">
    <property type="entry name" value="Transferrin"/>
    <property type="match status" value="2"/>
</dbReference>
<evidence type="ECO:0000313" key="5">
    <source>
        <dbReference type="EMBL" id="KAG6445255.1"/>
    </source>
</evidence>
<keyword evidence="2" id="KW-1015">Disulfide bond</keyword>